<gene>
    <name evidence="2" type="ORF">C5749_07485</name>
</gene>
<evidence type="ECO:0000313" key="2">
    <source>
        <dbReference type="EMBL" id="PRD57488.1"/>
    </source>
</evidence>
<dbReference type="OrthoDB" id="9816206at2"/>
<dbReference type="Proteomes" id="UP000238642">
    <property type="component" value="Unassembled WGS sequence"/>
</dbReference>
<evidence type="ECO:0000313" key="3">
    <source>
        <dbReference type="Proteomes" id="UP000238642"/>
    </source>
</evidence>
<keyword evidence="3" id="KW-1185">Reference proteome</keyword>
<accession>A0A2S9JW29</accession>
<feature type="domain" description="KilA-N DNA-binding" evidence="1">
    <location>
        <begin position="8"/>
        <end position="83"/>
    </location>
</feature>
<evidence type="ECO:0000259" key="1">
    <source>
        <dbReference type="Pfam" id="PF10543"/>
    </source>
</evidence>
<reference evidence="2 3" key="1">
    <citation type="submission" date="2018-02" db="EMBL/GenBank/DDBJ databases">
        <title>The draft genome of Sphingobacterium gobiense H7.</title>
        <authorList>
            <person name="Li L."/>
            <person name="Liu L."/>
            <person name="Zhang X."/>
            <person name="Wang T."/>
            <person name="Liang L."/>
        </authorList>
    </citation>
    <scope>NUCLEOTIDE SEQUENCE [LARGE SCALE GENOMIC DNA]</scope>
    <source>
        <strain evidence="2 3">ACCC 05757</strain>
    </source>
</reference>
<dbReference type="Pfam" id="PF10543">
    <property type="entry name" value="ORF6N"/>
    <property type="match status" value="1"/>
</dbReference>
<organism evidence="2 3">
    <name type="scientific">Sphingobacterium gobiense</name>
    <dbReference type="NCBI Taxonomy" id="1382456"/>
    <lineage>
        <taxon>Bacteria</taxon>
        <taxon>Pseudomonadati</taxon>
        <taxon>Bacteroidota</taxon>
        <taxon>Sphingobacteriia</taxon>
        <taxon>Sphingobacteriales</taxon>
        <taxon>Sphingobacteriaceae</taxon>
        <taxon>Sphingobacterium</taxon>
    </lineage>
</organism>
<comment type="caution">
    <text evidence="2">The sequence shown here is derived from an EMBL/GenBank/DDBJ whole genome shotgun (WGS) entry which is preliminary data.</text>
</comment>
<sequence>MPDEVVMNKIYLVRDQKVMFDSDLVELYSVETRVLNQAVNRNSDRFPEDFMFQLTKEEWSNSKSQFVISSWGGRRKEPFVFTELWCAYDI</sequence>
<dbReference type="AlphaFoldDB" id="A0A2S9JW29"/>
<protein>
    <recommendedName>
        <fullName evidence="1">KilA-N DNA-binding domain-containing protein</fullName>
    </recommendedName>
</protein>
<dbReference type="EMBL" id="PVBS01000001">
    <property type="protein sequence ID" value="PRD57488.1"/>
    <property type="molecule type" value="Genomic_DNA"/>
</dbReference>
<dbReference type="InterPro" id="IPR018873">
    <property type="entry name" value="KilA-N_DNA-bd_domain"/>
</dbReference>
<proteinExistence type="predicted"/>
<name>A0A2S9JW29_9SPHI</name>